<dbReference type="EMBL" id="QYBC01000003">
    <property type="protein sequence ID" value="RYB06738.1"/>
    <property type="molecule type" value="Genomic_DNA"/>
</dbReference>
<reference evidence="1 2" key="2">
    <citation type="submission" date="2019-02" db="EMBL/GenBank/DDBJ databases">
        <title>'Lichenibacterium ramalinii' gen. nov. sp. nov., 'Lichenibacterium minor' gen. nov. sp. nov.</title>
        <authorList>
            <person name="Pankratov T."/>
        </authorList>
    </citation>
    <scope>NUCLEOTIDE SEQUENCE [LARGE SCALE GENOMIC DNA]</scope>
    <source>
        <strain evidence="1 2">RmlP001</strain>
    </source>
</reference>
<evidence type="ECO:0000313" key="2">
    <source>
        <dbReference type="Proteomes" id="UP000289411"/>
    </source>
</evidence>
<evidence type="ECO:0000313" key="1">
    <source>
        <dbReference type="EMBL" id="RYB06738.1"/>
    </source>
</evidence>
<dbReference type="Proteomes" id="UP000289411">
    <property type="component" value="Unassembled WGS sequence"/>
</dbReference>
<comment type="caution">
    <text evidence="1">The sequence shown here is derived from an EMBL/GenBank/DDBJ whole genome shotgun (WGS) entry which is preliminary data.</text>
</comment>
<evidence type="ECO:0008006" key="3">
    <source>
        <dbReference type="Google" id="ProtNLM"/>
    </source>
</evidence>
<accession>A0A4Q2RJU9</accession>
<protein>
    <recommendedName>
        <fullName evidence="3">Gluconate 2-dehydrogenase subunit 3 family protein</fullName>
    </recommendedName>
</protein>
<organism evidence="1 2">
    <name type="scientific">Lichenibacterium ramalinae</name>
    <dbReference type="NCBI Taxonomy" id="2316527"/>
    <lineage>
        <taxon>Bacteria</taxon>
        <taxon>Pseudomonadati</taxon>
        <taxon>Pseudomonadota</taxon>
        <taxon>Alphaproteobacteria</taxon>
        <taxon>Hyphomicrobiales</taxon>
        <taxon>Lichenihabitantaceae</taxon>
        <taxon>Lichenibacterium</taxon>
    </lineage>
</organism>
<gene>
    <name evidence="1" type="ORF">D3272_05270</name>
</gene>
<name>A0A4Q2RJU9_9HYPH</name>
<sequence length="180" mass="19282">MRSEPMPKGGAGPAAAADGLADLVEVLLPGEGVWPSGKSVGVQAFLALRLLQERGRAELARVTAAVIAAGGPLASLDAAARIAVVRRFEAEEPALFGLVRDIAYVSYYENPFVAEAINAQGHPYDLRPHIKGYPVPRFDLARDTPRHGRGRYVPTDAVRRVDVSALDLTSDATQSWGLKR</sequence>
<reference evidence="1 2" key="1">
    <citation type="submission" date="2018-09" db="EMBL/GenBank/DDBJ databases">
        <authorList>
            <person name="Grouzdev D.S."/>
            <person name="Krutkina M.S."/>
        </authorList>
    </citation>
    <scope>NUCLEOTIDE SEQUENCE [LARGE SCALE GENOMIC DNA]</scope>
    <source>
        <strain evidence="1 2">RmlP001</strain>
    </source>
</reference>
<keyword evidence="2" id="KW-1185">Reference proteome</keyword>
<dbReference type="AlphaFoldDB" id="A0A4Q2RJU9"/>
<proteinExistence type="predicted"/>